<evidence type="ECO:0000256" key="1">
    <source>
        <dbReference type="ARBA" id="ARBA00004496"/>
    </source>
</evidence>
<feature type="non-terminal residue" evidence="8">
    <location>
        <position position="1"/>
    </location>
</feature>
<dbReference type="InterPro" id="IPR046439">
    <property type="entry name" value="ZF_RZ_dom"/>
</dbReference>
<comment type="caution">
    <text evidence="8">The sequence shown here is derived from an EMBL/GenBank/DDBJ whole genome shotgun (WGS) entry which is preliminary data.</text>
</comment>
<dbReference type="GO" id="GO:0005737">
    <property type="term" value="C:cytoplasm"/>
    <property type="evidence" value="ECO:0007669"/>
    <property type="project" value="UniProtKB-SubCell"/>
</dbReference>
<accession>A0A9N9CXT3</accession>
<name>A0A9N9CXT3_9GLOM</name>
<keyword evidence="9" id="KW-1185">Reference proteome</keyword>
<keyword evidence="4" id="KW-0863">Zinc-finger</keyword>
<dbReference type="PROSITE" id="PS51981">
    <property type="entry name" value="ZF_RZ"/>
    <property type="match status" value="1"/>
</dbReference>
<keyword evidence="5" id="KW-0862">Zinc</keyword>
<dbReference type="EMBL" id="CAJVPK010002664">
    <property type="protein sequence ID" value="CAG8616285.1"/>
    <property type="molecule type" value="Genomic_DNA"/>
</dbReference>
<keyword evidence="3" id="KW-0479">Metal-binding</keyword>
<dbReference type="AlphaFoldDB" id="A0A9N9CXT3"/>
<evidence type="ECO:0000256" key="3">
    <source>
        <dbReference type="ARBA" id="ARBA00022723"/>
    </source>
</evidence>
<dbReference type="GO" id="GO:0002376">
    <property type="term" value="P:immune system process"/>
    <property type="evidence" value="ECO:0007669"/>
    <property type="project" value="UniProtKB-KW"/>
</dbReference>
<organism evidence="8 9">
    <name type="scientific">Diversispora eburnea</name>
    <dbReference type="NCBI Taxonomy" id="1213867"/>
    <lineage>
        <taxon>Eukaryota</taxon>
        <taxon>Fungi</taxon>
        <taxon>Fungi incertae sedis</taxon>
        <taxon>Mucoromycota</taxon>
        <taxon>Glomeromycotina</taxon>
        <taxon>Glomeromycetes</taxon>
        <taxon>Diversisporales</taxon>
        <taxon>Diversisporaceae</taxon>
        <taxon>Diversispora</taxon>
    </lineage>
</organism>
<evidence type="ECO:0000313" key="8">
    <source>
        <dbReference type="EMBL" id="CAG8616285.1"/>
    </source>
</evidence>
<gene>
    <name evidence="8" type="ORF">DEBURN_LOCUS10181</name>
</gene>
<evidence type="ECO:0000313" key="9">
    <source>
        <dbReference type="Proteomes" id="UP000789706"/>
    </source>
</evidence>
<dbReference type="Proteomes" id="UP000789706">
    <property type="component" value="Unassembled WGS sequence"/>
</dbReference>
<reference evidence="8" key="1">
    <citation type="submission" date="2021-06" db="EMBL/GenBank/DDBJ databases">
        <authorList>
            <person name="Kallberg Y."/>
            <person name="Tangrot J."/>
            <person name="Rosling A."/>
        </authorList>
    </citation>
    <scope>NUCLEOTIDE SEQUENCE</scope>
    <source>
        <strain evidence="8">AZ414A</strain>
    </source>
</reference>
<dbReference type="GO" id="GO:0008270">
    <property type="term" value="F:zinc ion binding"/>
    <property type="evidence" value="ECO:0007669"/>
    <property type="project" value="UniProtKB-KW"/>
</dbReference>
<comment type="subcellular location">
    <subcellularLocation>
        <location evidence="1">Cytoplasm</location>
    </subcellularLocation>
</comment>
<proteinExistence type="predicted"/>
<dbReference type="Pfam" id="PF20173">
    <property type="entry name" value="ZnF_RZ-type"/>
    <property type="match status" value="1"/>
</dbReference>
<evidence type="ECO:0000256" key="4">
    <source>
        <dbReference type="ARBA" id="ARBA00022771"/>
    </source>
</evidence>
<sequence length="39" mass="4064">DCGGADQVSICPECGVLIGGSNHQTLAGNERNVEFERMG</sequence>
<evidence type="ECO:0000259" key="7">
    <source>
        <dbReference type="PROSITE" id="PS51981"/>
    </source>
</evidence>
<evidence type="ECO:0000256" key="6">
    <source>
        <dbReference type="ARBA" id="ARBA00022859"/>
    </source>
</evidence>
<dbReference type="OrthoDB" id="2423195at2759"/>
<keyword evidence="6" id="KW-0391">Immunity</keyword>
<feature type="domain" description="RZ-type" evidence="7">
    <location>
        <begin position="1"/>
        <end position="39"/>
    </location>
</feature>
<keyword evidence="2" id="KW-0963">Cytoplasm</keyword>
<evidence type="ECO:0000256" key="2">
    <source>
        <dbReference type="ARBA" id="ARBA00022490"/>
    </source>
</evidence>
<protein>
    <submittedName>
        <fullName evidence="8">1033_t:CDS:1</fullName>
    </submittedName>
</protein>
<evidence type="ECO:0000256" key="5">
    <source>
        <dbReference type="ARBA" id="ARBA00022833"/>
    </source>
</evidence>